<evidence type="ECO:0000313" key="11">
    <source>
        <dbReference type="Proteomes" id="UP000054703"/>
    </source>
</evidence>
<keyword evidence="3" id="KW-1003">Cell membrane</keyword>
<evidence type="ECO:0000256" key="2">
    <source>
        <dbReference type="ARBA" id="ARBA00022448"/>
    </source>
</evidence>
<keyword evidence="4 8" id="KW-0812">Transmembrane</keyword>
<sequence length="424" mass="46584">MNKYFSNKALFAGVAGTALQWYEFAIFGYFAPILATTFFPENNTFVALLSAFGIFAVGHLLAPLGSIYFGYIGDRLGRKRALSLSIIAMAIPTALMSFIPGYAMIGIAAPILMTLLRLIQGFVAGSEFTGSAIFLVEHAPHHKKAFYGCLTSSAYSGGMMLAGIAASFFTASFMPQWGWRLNGIVALVGALVIYYLRTQVTETPDFQKIQQKQQMSLPFMMALKEAPYTVLGVIGIAWLVGIMTFGTYLYTVTYLNHYVHVALSDASFIITIALVVDALLEPFIAILADKVGLLWIIIVGMVTMLLLSIPIFYLLSTGQFSLMMIGLTLMSILIAITYAPMNAYMVSLFPKEYRYTGFGFAFNLGAALFGGTTPMIMLWLIHQTDNLLSPAWYYMFGTIIGLASLALCEYGRQRIQTANSVLVY</sequence>
<dbReference type="AlphaFoldDB" id="A0A0W0Y9W4"/>
<evidence type="ECO:0000256" key="3">
    <source>
        <dbReference type="ARBA" id="ARBA00022475"/>
    </source>
</evidence>
<reference evidence="10 11" key="1">
    <citation type="submission" date="2015-11" db="EMBL/GenBank/DDBJ databases">
        <title>Genomic analysis of 38 Legionella species identifies large and diverse effector repertoires.</title>
        <authorList>
            <person name="Burstein D."/>
            <person name="Amaro F."/>
            <person name="Zusman T."/>
            <person name="Lifshitz Z."/>
            <person name="Cohen O."/>
            <person name="Gilbert J.A."/>
            <person name="Pupko T."/>
            <person name="Shuman H.A."/>
            <person name="Segal G."/>
        </authorList>
    </citation>
    <scope>NUCLEOTIDE SEQUENCE [LARGE SCALE GENOMIC DNA]</scope>
    <source>
        <strain evidence="10 11">SC-63-C7</strain>
    </source>
</reference>
<dbReference type="InterPro" id="IPR051084">
    <property type="entry name" value="H+-coupled_symporters"/>
</dbReference>
<dbReference type="Pfam" id="PF00083">
    <property type="entry name" value="Sugar_tr"/>
    <property type="match status" value="1"/>
</dbReference>
<dbReference type="OrthoDB" id="3690818at2"/>
<organism evidence="10 11">
    <name type="scientific">Legionella santicrucis</name>
    <dbReference type="NCBI Taxonomy" id="45074"/>
    <lineage>
        <taxon>Bacteria</taxon>
        <taxon>Pseudomonadati</taxon>
        <taxon>Pseudomonadota</taxon>
        <taxon>Gammaproteobacteria</taxon>
        <taxon>Legionellales</taxon>
        <taxon>Legionellaceae</taxon>
        <taxon>Legionella</taxon>
    </lineage>
</organism>
<dbReference type="InterPro" id="IPR011701">
    <property type="entry name" value="MFS"/>
</dbReference>
<feature type="transmembrane region" description="Helical" evidence="8">
    <location>
        <begin position="292"/>
        <end position="314"/>
    </location>
</feature>
<evidence type="ECO:0000313" key="10">
    <source>
        <dbReference type="EMBL" id="KTD53442.1"/>
    </source>
</evidence>
<dbReference type="PATRIC" id="fig|45074.5.peg.4137"/>
<protein>
    <submittedName>
        <fullName evidence="10">Proline betaine transport protein like protein</fullName>
    </submittedName>
</protein>
<dbReference type="STRING" id="45074.Lsan_3852"/>
<evidence type="ECO:0000259" key="9">
    <source>
        <dbReference type="PROSITE" id="PS50850"/>
    </source>
</evidence>
<keyword evidence="6 8" id="KW-1133">Transmembrane helix</keyword>
<accession>A0A0W0Y9W4</accession>
<keyword evidence="5" id="KW-0769">Symport</keyword>
<evidence type="ECO:0000256" key="6">
    <source>
        <dbReference type="ARBA" id="ARBA00022989"/>
    </source>
</evidence>
<dbReference type="GO" id="GO:0005886">
    <property type="term" value="C:plasma membrane"/>
    <property type="evidence" value="ECO:0007669"/>
    <property type="project" value="UniProtKB-SubCell"/>
</dbReference>
<keyword evidence="11" id="KW-1185">Reference proteome</keyword>
<dbReference type="PANTHER" id="PTHR43528">
    <property type="entry name" value="ALPHA-KETOGLUTARATE PERMEASE"/>
    <property type="match status" value="1"/>
</dbReference>
<dbReference type="Proteomes" id="UP000054703">
    <property type="component" value="Unassembled WGS sequence"/>
</dbReference>
<evidence type="ECO:0000256" key="8">
    <source>
        <dbReference type="SAM" id="Phobius"/>
    </source>
</evidence>
<keyword evidence="7 8" id="KW-0472">Membrane</keyword>
<dbReference type="Gene3D" id="1.20.1250.20">
    <property type="entry name" value="MFS general substrate transporter like domains"/>
    <property type="match status" value="2"/>
</dbReference>
<name>A0A0W0Y9W4_9GAMM</name>
<feature type="transmembrane region" description="Helical" evidence="8">
    <location>
        <begin position="320"/>
        <end position="339"/>
    </location>
</feature>
<dbReference type="GO" id="GO:0015293">
    <property type="term" value="F:symporter activity"/>
    <property type="evidence" value="ECO:0007669"/>
    <property type="project" value="UniProtKB-KW"/>
</dbReference>
<feature type="transmembrane region" description="Helical" evidence="8">
    <location>
        <begin position="177"/>
        <end position="196"/>
    </location>
</feature>
<evidence type="ECO:0000256" key="5">
    <source>
        <dbReference type="ARBA" id="ARBA00022847"/>
    </source>
</evidence>
<dbReference type="Pfam" id="PF07690">
    <property type="entry name" value="MFS_1"/>
    <property type="match status" value="1"/>
</dbReference>
<proteinExistence type="predicted"/>
<evidence type="ECO:0000256" key="4">
    <source>
        <dbReference type="ARBA" id="ARBA00022692"/>
    </source>
</evidence>
<dbReference type="RefSeq" id="WP_058515738.1">
    <property type="nucleotide sequence ID" value="NZ_CAAAIH010000001.1"/>
</dbReference>
<dbReference type="PROSITE" id="PS50850">
    <property type="entry name" value="MFS"/>
    <property type="match status" value="1"/>
</dbReference>
<dbReference type="InterPro" id="IPR020846">
    <property type="entry name" value="MFS_dom"/>
</dbReference>
<comment type="subcellular location">
    <subcellularLocation>
        <location evidence="1">Cell membrane</location>
        <topology evidence="1">Multi-pass membrane protein</topology>
    </subcellularLocation>
</comment>
<feature type="transmembrane region" description="Helical" evidence="8">
    <location>
        <begin position="360"/>
        <end position="380"/>
    </location>
</feature>
<dbReference type="EMBL" id="LNYU01000091">
    <property type="protein sequence ID" value="KTD53442.1"/>
    <property type="molecule type" value="Genomic_DNA"/>
</dbReference>
<feature type="transmembrane region" description="Helical" evidence="8">
    <location>
        <begin position="145"/>
        <end position="171"/>
    </location>
</feature>
<keyword evidence="2" id="KW-0813">Transport</keyword>
<comment type="caution">
    <text evidence="10">The sequence shown here is derived from an EMBL/GenBank/DDBJ whole genome shotgun (WGS) entry which is preliminary data.</text>
</comment>
<evidence type="ECO:0000256" key="1">
    <source>
        <dbReference type="ARBA" id="ARBA00004651"/>
    </source>
</evidence>
<dbReference type="InterPro" id="IPR036259">
    <property type="entry name" value="MFS_trans_sf"/>
</dbReference>
<feature type="transmembrane region" description="Helical" evidence="8">
    <location>
        <begin position="392"/>
        <end position="410"/>
    </location>
</feature>
<feature type="transmembrane region" description="Helical" evidence="8">
    <location>
        <begin position="45"/>
        <end position="69"/>
    </location>
</feature>
<dbReference type="InterPro" id="IPR005828">
    <property type="entry name" value="MFS_sugar_transport-like"/>
</dbReference>
<dbReference type="SUPFAM" id="SSF103473">
    <property type="entry name" value="MFS general substrate transporter"/>
    <property type="match status" value="1"/>
</dbReference>
<evidence type="ECO:0000256" key="7">
    <source>
        <dbReference type="ARBA" id="ARBA00023136"/>
    </source>
</evidence>
<feature type="transmembrane region" description="Helical" evidence="8">
    <location>
        <begin position="105"/>
        <end position="124"/>
    </location>
</feature>
<gene>
    <name evidence="10" type="ORF">Lsan_3852</name>
</gene>
<feature type="transmembrane region" description="Helical" evidence="8">
    <location>
        <begin position="81"/>
        <end position="99"/>
    </location>
</feature>
<feature type="transmembrane region" description="Helical" evidence="8">
    <location>
        <begin position="257"/>
        <end position="280"/>
    </location>
</feature>
<feature type="domain" description="Major facilitator superfamily (MFS) profile" evidence="9">
    <location>
        <begin position="9"/>
        <end position="424"/>
    </location>
</feature>
<feature type="transmembrane region" description="Helical" evidence="8">
    <location>
        <begin position="228"/>
        <end position="251"/>
    </location>
</feature>
<dbReference type="PANTHER" id="PTHR43528:SF1">
    <property type="entry name" value="ALPHA-KETOGLUTARATE PERMEASE"/>
    <property type="match status" value="1"/>
</dbReference>